<dbReference type="InterPro" id="IPR012337">
    <property type="entry name" value="RNaseH-like_sf"/>
</dbReference>
<dbReference type="InterPro" id="IPR009057">
    <property type="entry name" value="Homeodomain-like_sf"/>
</dbReference>
<evidence type="ECO:0000313" key="2">
    <source>
        <dbReference type="EMBL" id="ABB40136.2"/>
    </source>
</evidence>
<dbReference type="PROSITE" id="PS50994">
    <property type="entry name" value="INTEGRASE"/>
    <property type="match status" value="1"/>
</dbReference>
<dbReference type="GO" id="GO:0004803">
    <property type="term" value="F:transposase activity"/>
    <property type="evidence" value="ECO:0007669"/>
    <property type="project" value="InterPro"/>
</dbReference>
<dbReference type="InterPro" id="IPR036397">
    <property type="entry name" value="RNaseH_sf"/>
</dbReference>
<accession>Q30W10</accession>
<dbReference type="eggNOG" id="COG2963">
    <property type="taxonomic scope" value="Bacteria"/>
</dbReference>
<dbReference type="Proteomes" id="UP000002710">
    <property type="component" value="Chromosome"/>
</dbReference>
<evidence type="ECO:0000259" key="1">
    <source>
        <dbReference type="PROSITE" id="PS50994"/>
    </source>
</evidence>
<keyword evidence="3" id="KW-1185">Reference proteome</keyword>
<dbReference type="Pfam" id="PF13683">
    <property type="entry name" value="rve_3"/>
    <property type="match status" value="1"/>
</dbReference>
<dbReference type="Pfam" id="PF13276">
    <property type="entry name" value="HTH_21"/>
    <property type="match status" value="1"/>
</dbReference>
<dbReference type="AlphaFoldDB" id="Q30W10"/>
<dbReference type="PANTHER" id="PTHR47515">
    <property type="entry name" value="LOW CALCIUM RESPONSE LOCUS PROTEIN T"/>
    <property type="match status" value="1"/>
</dbReference>
<dbReference type="NCBIfam" id="NF033516">
    <property type="entry name" value="transpos_IS3"/>
    <property type="match status" value="1"/>
</dbReference>
<dbReference type="Gene3D" id="3.30.420.10">
    <property type="entry name" value="Ribonuclease H-like superfamily/Ribonuclease H"/>
    <property type="match status" value="1"/>
</dbReference>
<evidence type="ECO:0000313" key="3">
    <source>
        <dbReference type="Proteomes" id="UP000002710"/>
    </source>
</evidence>
<proteinExistence type="predicted"/>
<dbReference type="InterPro" id="IPR048020">
    <property type="entry name" value="Transpos_IS3"/>
</dbReference>
<dbReference type="Pfam" id="PF01527">
    <property type="entry name" value="HTH_Tnp_1"/>
    <property type="match status" value="1"/>
</dbReference>
<feature type="domain" description="Integrase catalytic" evidence="1">
    <location>
        <begin position="199"/>
        <end position="360"/>
    </location>
</feature>
<protein>
    <submittedName>
        <fullName evidence="2">Integrase catalytic region</fullName>
    </submittedName>
</protein>
<dbReference type="EMBL" id="CP000112">
    <property type="protein sequence ID" value="ABB40136.2"/>
    <property type="molecule type" value="Genomic_DNA"/>
</dbReference>
<dbReference type="GO" id="GO:0015074">
    <property type="term" value="P:DNA integration"/>
    <property type="evidence" value="ECO:0007669"/>
    <property type="project" value="InterPro"/>
</dbReference>
<dbReference type="SUPFAM" id="SSF53098">
    <property type="entry name" value="Ribonuclease H-like"/>
    <property type="match status" value="1"/>
</dbReference>
<reference evidence="2 3" key="1">
    <citation type="journal article" date="2011" name="J. Bacteriol.">
        <title>Complete genome sequence and updated annotation of Desulfovibrio alaskensis G20.</title>
        <authorList>
            <person name="Hauser L.J."/>
            <person name="Land M.L."/>
            <person name="Brown S.D."/>
            <person name="Larimer F."/>
            <person name="Keller K.L."/>
            <person name="Rapp-Giles B.J."/>
            <person name="Price M.N."/>
            <person name="Lin M."/>
            <person name="Bruce D.C."/>
            <person name="Detter J.C."/>
            <person name="Tapia R."/>
            <person name="Han C.S."/>
            <person name="Goodwin L.A."/>
            <person name="Cheng J.F."/>
            <person name="Pitluck S."/>
            <person name="Copeland A."/>
            <person name="Lucas S."/>
            <person name="Nolan M."/>
            <person name="Lapidus A.L."/>
            <person name="Palumbo A.V."/>
            <person name="Wall J.D."/>
        </authorList>
    </citation>
    <scope>NUCLEOTIDE SEQUENCE [LARGE SCALE GENOMIC DNA]</scope>
    <source>
        <strain evidence="3">ATCC BAA 1058 / DSM 17464 / G20</strain>
    </source>
</reference>
<dbReference type="InterPro" id="IPR002514">
    <property type="entry name" value="Transposase_8"/>
</dbReference>
<dbReference type="PANTHER" id="PTHR47515:SF2">
    <property type="entry name" value="INTEGRASE CORE DOMAIN PROTEIN"/>
    <property type="match status" value="1"/>
</dbReference>
<dbReference type="GO" id="GO:0003677">
    <property type="term" value="F:DNA binding"/>
    <property type="evidence" value="ECO:0007669"/>
    <property type="project" value="InterPro"/>
</dbReference>
<dbReference type="HOGENOM" id="CLU_027402_34_1_7"/>
<organism evidence="2 3">
    <name type="scientific">Oleidesulfovibrio alaskensis (strain ATCC BAA-1058 / DSM 17464 / G20)</name>
    <name type="common">Desulfovibrio alaskensis</name>
    <dbReference type="NCBI Taxonomy" id="207559"/>
    <lineage>
        <taxon>Bacteria</taxon>
        <taxon>Pseudomonadati</taxon>
        <taxon>Thermodesulfobacteriota</taxon>
        <taxon>Desulfovibrionia</taxon>
        <taxon>Desulfovibrionales</taxon>
        <taxon>Desulfovibrionaceae</taxon>
        <taxon>Oleidesulfovibrio</taxon>
    </lineage>
</organism>
<sequence length="369" mass="43211">MKKSRFTETQIFSILKEGEAGIKVKDICRAHGISDATYYSWKSKYGGMQASDLKRMKNMEAELTQLKRMYADMALENRALKDLIEKKALRPTGKREAVAYLTVEHNLSILRSCRCVGLSRTAYYRLPASGSRVHEVIEAINSLIDKHPRWGFWKCFKVLRRKHCWNHKRVYRVYCELRLNLKSRAKKRLPQRTKQPLSIPAQPNLTWSADFMSDSLYAGKRFRTFNVIDDFNRELLHVEIDTSITGRRLIRVFERLRLERGLPQVLRTDNGPEFLSGEFVAWAESAGMSIQYIQPGEPNQNAYIERFNRTYRTEVLDLYLFRTLNEVREITHWWKIEYNEQRPHDSLGDLTPSEFLSNNAGNSIFQLSS</sequence>
<gene>
    <name evidence="2" type="ordered locus">Dde_3342</name>
</gene>
<dbReference type="eggNOG" id="COG2801">
    <property type="taxonomic scope" value="Bacteria"/>
</dbReference>
<dbReference type="GO" id="GO:0006313">
    <property type="term" value="P:DNA transposition"/>
    <property type="evidence" value="ECO:0007669"/>
    <property type="project" value="InterPro"/>
</dbReference>
<dbReference type="InterPro" id="IPR001584">
    <property type="entry name" value="Integrase_cat-core"/>
</dbReference>
<dbReference type="InterPro" id="IPR025948">
    <property type="entry name" value="HTH-like_dom"/>
</dbReference>
<dbReference type="KEGG" id="dde:Dde_3342"/>
<name>Q30W10_OLEA2</name>
<dbReference type="SUPFAM" id="SSF46689">
    <property type="entry name" value="Homeodomain-like"/>
    <property type="match status" value="1"/>
</dbReference>